<evidence type="ECO:0000313" key="2">
    <source>
        <dbReference type="EMBL" id="VEL39208.1"/>
    </source>
</evidence>
<feature type="chain" id="PRO_5019544224" description="Secreted protein" evidence="1">
    <location>
        <begin position="28"/>
        <end position="102"/>
    </location>
</feature>
<evidence type="ECO:0000256" key="1">
    <source>
        <dbReference type="SAM" id="SignalP"/>
    </source>
</evidence>
<dbReference type="Proteomes" id="UP000784294">
    <property type="component" value="Unassembled WGS sequence"/>
</dbReference>
<keyword evidence="3" id="KW-1185">Reference proteome</keyword>
<comment type="caution">
    <text evidence="2">The sequence shown here is derived from an EMBL/GenBank/DDBJ whole genome shotgun (WGS) entry which is preliminary data.</text>
</comment>
<evidence type="ECO:0000313" key="3">
    <source>
        <dbReference type="Proteomes" id="UP000784294"/>
    </source>
</evidence>
<feature type="signal peptide" evidence="1">
    <location>
        <begin position="1"/>
        <end position="27"/>
    </location>
</feature>
<evidence type="ECO:0008006" key="4">
    <source>
        <dbReference type="Google" id="ProtNLM"/>
    </source>
</evidence>
<gene>
    <name evidence="2" type="ORF">PXEA_LOCUS32648</name>
</gene>
<protein>
    <recommendedName>
        <fullName evidence="4">Secreted protein</fullName>
    </recommendedName>
</protein>
<reference evidence="2" key="1">
    <citation type="submission" date="2018-11" db="EMBL/GenBank/DDBJ databases">
        <authorList>
            <consortium name="Pathogen Informatics"/>
        </authorList>
    </citation>
    <scope>NUCLEOTIDE SEQUENCE</scope>
</reference>
<proteinExistence type="predicted"/>
<dbReference type="AlphaFoldDB" id="A0A448XL20"/>
<name>A0A448XL20_9PLAT</name>
<organism evidence="2 3">
    <name type="scientific">Protopolystoma xenopodis</name>
    <dbReference type="NCBI Taxonomy" id="117903"/>
    <lineage>
        <taxon>Eukaryota</taxon>
        <taxon>Metazoa</taxon>
        <taxon>Spiralia</taxon>
        <taxon>Lophotrochozoa</taxon>
        <taxon>Platyhelminthes</taxon>
        <taxon>Monogenea</taxon>
        <taxon>Polyopisthocotylea</taxon>
        <taxon>Polystomatidea</taxon>
        <taxon>Polystomatidae</taxon>
        <taxon>Protopolystoma</taxon>
    </lineage>
</organism>
<keyword evidence="1" id="KW-0732">Signal</keyword>
<accession>A0A448XL20</accession>
<dbReference type="EMBL" id="CAAALY010260463">
    <property type="protein sequence ID" value="VEL39208.1"/>
    <property type="molecule type" value="Genomic_DNA"/>
</dbReference>
<sequence>MCAGRVHLLAMPLLVGVLPAYLWPTSPLPVALEWNTLKTSNFAFIQADFKPPSVRVPIWPAFSWCADFRQQERQDTNRTEFTKLKSIAFWTCPEEIGLYKTV</sequence>